<dbReference type="EMBL" id="FOHA01000031">
    <property type="protein sequence ID" value="SES08851.1"/>
    <property type="molecule type" value="Genomic_DNA"/>
</dbReference>
<name>A0A1H9UHY0_9LACT</name>
<dbReference type="InterPro" id="IPR050855">
    <property type="entry name" value="NDM-1-like"/>
</dbReference>
<dbReference type="RefSeq" id="WP_092654222.1">
    <property type="nucleotide sequence ID" value="NZ_FOHA01000031.1"/>
</dbReference>
<gene>
    <name evidence="2" type="ORF">SAMN04488559_1312</name>
</gene>
<dbReference type="Gene3D" id="3.60.15.10">
    <property type="entry name" value="Ribonuclease Z/Hydroxyacylglutathione hydrolase-like"/>
    <property type="match status" value="1"/>
</dbReference>
<sequence length="254" mass="28823">MKDWFTIEEIDSNTFAISEYQHWEQTHCYLLNGETSSLLIDTGLGVANMKEIVASLTKNPIQVVTTHVHWDHIGGHRYFQNIAVHKEEESWLTEKFPVPLAGVKSNLLHKPCDFPVGFDSEQYEIFQGQPSRILADGDMIHLGSRLIKVIHTPGHSPGHLCFYEAETGYLFTGDLVYTGKLDAFYPTTNPVDFMHSIKKIKALHPQKIFPGHFELSPDPAIIEAIDQAFTELATQNKLKQGNGIFKYEQFSLHL</sequence>
<feature type="domain" description="Metallo-beta-lactamase" evidence="1">
    <location>
        <begin position="25"/>
        <end position="212"/>
    </location>
</feature>
<dbReference type="InterPro" id="IPR001279">
    <property type="entry name" value="Metallo-B-lactamas"/>
</dbReference>
<proteinExistence type="predicted"/>
<organism evidence="2 3">
    <name type="scientific">Isobaculum melis</name>
    <dbReference type="NCBI Taxonomy" id="142588"/>
    <lineage>
        <taxon>Bacteria</taxon>
        <taxon>Bacillati</taxon>
        <taxon>Bacillota</taxon>
        <taxon>Bacilli</taxon>
        <taxon>Lactobacillales</taxon>
        <taxon>Carnobacteriaceae</taxon>
        <taxon>Isobaculum</taxon>
    </lineage>
</organism>
<dbReference type="OrthoDB" id="9802897at2"/>
<dbReference type="SMART" id="SM00849">
    <property type="entry name" value="Lactamase_B"/>
    <property type="match status" value="1"/>
</dbReference>
<dbReference type="PANTHER" id="PTHR42951">
    <property type="entry name" value="METALLO-BETA-LACTAMASE DOMAIN-CONTAINING"/>
    <property type="match status" value="1"/>
</dbReference>
<keyword evidence="3" id="KW-1185">Reference proteome</keyword>
<evidence type="ECO:0000259" key="1">
    <source>
        <dbReference type="SMART" id="SM00849"/>
    </source>
</evidence>
<dbReference type="Proteomes" id="UP000198948">
    <property type="component" value="Unassembled WGS sequence"/>
</dbReference>
<reference evidence="2 3" key="1">
    <citation type="submission" date="2016-10" db="EMBL/GenBank/DDBJ databases">
        <authorList>
            <person name="de Groot N.N."/>
        </authorList>
    </citation>
    <scope>NUCLEOTIDE SEQUENCE [LARGE SCALE GENOMIC DNA]</scope>
    <source>
        <strain evidence="2 3">DSM 13760</strain>
    </source>
</reference>
<evidence type="ECO:0000313" key="2">
    <source>
        <dbReference type="EMBL" id="SES08851.1"/>
    </source>
</evidence>
<dbReference type="PANTHER" id="PTHR42951:SF4">
    <property type="entry name" value="ACYL-COENZYME A THIOESTERASE MBLAC2"/>
    <property type="match status" value="1"/>
</dbReference>
<protein>
    <submittedName>
        <fullName evidence="2">Glyoxylase, beta-lactamase superfamily II</fullName>
    </submittedName>
</protein>
<dbReference type="STRING" id="142588.SAMN04488559_1312"/>
<dbReference type="Pfam" id="PF00753">
    <property type="entry name" value="Lactamase_B"/>
    <property type="match status" value="1"/>
</dbReference>
<dbReference type="SUPFAM" id="SSF56281">
    <property type="entry name" value="Metallo-hydrolase/oxidoreductase"/>
    <property type="match status" value="1"/>
</dbReference>
<dbReference type="AlphaFoldDB" id="A0A1H9UHY0"/>
<dbReference type="InterPro" id="IPR036866">
    <property type="entry name" value="RibonucZ/Hydroxyglut_hydro"/>
</dbReference>
<accession>A0A1H9UHY0</accession>
<evidence type="ECO:0000313" key="3">
    <source>
        <dbReference type="Proteomes" id="UP000198948"/>
    </source>
</evidence>